<comment type="caution">
    <text evidence="2">The sequence shown here is derived from an EMBL/GenBank/DDBJ whole genome shotgun (WGS) entry which is preliminary data.</text>
</comment>
<dbReference type="InterPro" id="IPR007809">
    <property type="entry name" value="FlgN-like"/>
</dbReference>
<evidence type="ECO:0000313" key="3">
    <source>
        <dbReference type="Proteomes" id="UP000245921"/>
    </source>
</evidence>
<evidence type="ECO:0000313" key="2">
    <source>
        <dbReference type="EMBL" id="PWJ87281.1"/>
    </source>
</evidence>
<feature type="coiled-coil region" evidence="1">
    <location>
        <begin position="10"/>
        <end position="37"/>
    </location>
</feature>
<sequence length="160" mass="18925">MIYKNIYSIIEKENILLDDMTKSVQELRDLLSDKEKIDDVSPKIKEIEDLAFEFQKIDSKRNELIDIFSKENNIDKNIKTIVEFMEVKDSETAIVFANFFQKINDFMMNIDMLNEVINFQMNFNNLFMKLTNIEKTGKTTYGKKGYNQNNFNSSNNTWRG</sequence>
<evidence type="ECO:0000256" key="1">
    <source>
        <dbReference type="SAM" id="Coils"/>
    </source>
</evidence>
<evidence type="ECO:0008006" key="4">
    <source>
        <dbReference type="Google" id="ProtNLM"/>
    </source>
</evidence>
<accession>A0AA45HHQ5</accession>
<protein>
    <recommendedName>
        <fullName evidence="4">FlgN protein</fullName>
    </recommendedName>
</protein>
<dbReference type="EMBL" id="QGGI01000025">
    <property type="protein sequence ID" value="PWJ87281.1"/>
    <property type="molecule type" value="Genomic_DNA"/>
</dbReference>
<dbReference type="RefSeq" id="WP_109606361.1">
    <property type="nucleotide sequence ID" value="NZ_QGGI01000025.1"/>
</dbReference>
<dbReference type="GO" id="GO:0044780">
    <property type="term" value="P:bacterial-type flagellum assembly"/>
    <property type="evidence" value="ECO:0007669"/>
    <property type="project" value="InterPro"/>
</dbReference>
<organism evidence="2 3">
    <name type="scientific">Oceanotoga teriensis</name>
    <dbReference type="NCBI Taxonomy" id="515440"/>
    <lineage>
        <taxon>Bacteria</taxon>
        <taxon>Thermotogati</taxon>
        <taxon>Thermotogota</taxon>
        <taxon>Thermotogae</taxon>
        <taxon>Petrotogales</taxon>
        <taxon>Petrotogaceae</taxon>
        <taxon>Oceanotoga</taxon>
    </lineage>
</organism>
<dbReference type="Pfam" id="PF05130">
    <property type="entry name" value="FlgN"/>
    <property type="match status" value="1"/>
</dbReference>
<gene>
    <name evidence="2" type="ORF">C7380_12522</name>
</gene>
<dbReference type="Proteomes" id="UP000245921">
    <property type="component" value="Unassembled WGS sequence"/>
</dbReference>
<reference evidence="2 3" key="1">
    <citation type="submission" date="2018-05" db="EMBL/GenBank/DDBJ databases">
        <title>Genomic Encyclopedia of Type Strains, Phase IV (KMG-IV): sequencing the most valuable type-strain genomes for metagenomic binning, comparative biology and taxonomic classification.</title>
        <authorList>
            <person name="Goeker M."/>
        </authorList>
    </citation>
    <scope>NUCLEOTIDE SEQUENCE [LARGE SCALE GENOMIC DNA]</scope>
    <source>
        <strain evidence="2 3">DSM 24906</strain>
    </source>
</reference>
<dbReference type="AlphaFoldDB" id="A0AA45HHQ5"/>
<proteinExistence type="predicted"/>
<name>A0AA45HHQ5_9BACT</name>
<keyword evidence="1" id="KW-0175">Coiled coil</keyword>
<keyword evidence="3" id="KW-1185">Reference proteome</keyword>